<sequence>MRSICEPLPYGFNIHGQEWPQQVRTNQVITAEHLIAPGWLGEARQLQTLISRRTFWLPVEVRIELPPASRACKLEQHVQADR</sequence>
<dbReference type="AlphaFoldDB" id="A0AAE1AN25"/>
<gene>
    <name evidence="1" type="ORF">RRG08_066296</name>
</gene>
<organism evidence="1 2">
    <name type="scientific">Elysia crispata</name>
    <name type="common">lettuce slug</name>
    <dbReference type="NCBI Taxonomy" id="231223"/>
    <lineage>
        <taxon>Eukaryota</taxon>
        <taxon>Metazoa</taxon>
        <taxon>Spiralia</taxon>
        <taxon>Lophotrochozoa</taxon>
        <taxon>Mollusca</taxon>
        <taxon>Gastropoda</taxon>
        <taxon>Heterobranchia</taxon>
        <taxon>Euthyneura</taxon>
        <taxon>Panpulmonata</taxon>
        <taxon>Sacoglossa</taxon>
        <taxon>Placobranchoidea</taxon>
        <taxon>Plakobranchidae</taxon>
        <taxon>Elysia</taxon>
    </lineage>
</organism>
<name>A0AAE1AN25_9GAST</name>
<dbReference type="Proteomes" id="UP001283361">
    <property type="component" value="Unassembled WGS sequence"/>
</dbReference>
<dbReference type="EMBL" id="JAWDGP010001536">
    <property type="protein sequence ID" value="KAK3790585.1"/>
    <property type="molecule type" value="Genomic_DNA"/>
</dbReference>
<accession>A0AAE1AN25</accession>
<protein>
    <submittedName>
        <fullName evidence="1">Uncharacterized protein</fullName>
    </submittedName>
</protein>
<evidence type="ECO:0000313" key="1">
    <source>
        <dbReference type="EMBL" id="KAK3790585.1"/>
    </source>
</evidence>
<comment type="caution">
    <text evidence="1">The sequence shown here is derived from an EMBL/GenBank/DDBJ whole genome shotgun (WGS) entry which is preliminary data.</text>
</comment>
<keyword evidence="2" id="KW-1185">Reference proteome</keyword>
<proteinExistence type="predicted"/>
<reference evidence="1" key="1">
    <citation type="journal article" date="2023" name="G3 (Bethesda)">
        <title>A reference genome for the long-term kleptoplast-retaining sea slug Elysia crispata morphotype clarki.</title>
        <authorList>
            <person name="Eastman K.E."/>
            <person name="Pendleton A.L."/>
            <person name="Shaikh M.A."/>
            <person name="Suttiyut T."/>
            <person name="Ogas R."/>
            <person name="Tomko P."/>
            <person name="Gavelis G."/>
            <person name="Widhalm J.R."/>
            <person name="Wisecaver J.H."/>
        </authorList>
    </citation>
    <scope>NUCLEOTIDE SEQUENCE</scope>
    <source>
        <strain evidence="1">ECLA1</strain>
    </source>
</reference>
<evidence type="ECO:0000313" key="2">
    <source>
        <dbReference type="Proteomes" id="UP001283361"/>
    </source>
</evidence>